<evidence type="ECO:0000256" key="1">
    <source>
        <dbReference type="SAM" id="MobiDB-lite"/>
    </source>
</evidence>
<dbReference type="Proteomes" id="UP000661607">
    <property type="component" value="Unassembled WGS sequence"/>
</dbReference>
<reference evidence="2 3" key="1">
    <citation type="submission" date="2020-10" db="EMBL/GenBank/DDBJ databases">
        <title>Sequencing the genomes of 1000 actinobacteria strains.</title>
        <authorList>
            <person name="Klenk H.-P."/>
        </authorList>
    </citation>
    <scope>NUCLEOTIDE SEQUENCE [LARGE SCALE GENOMIC DNA]</scope>
    <source>
        <strain evidence="2 3">DSM 43748</strain>
    </source>
</reference>
<gene>
    <name evidence="2" type="ORF">H4W81_007377</name>
</gene>
<organism evidence="2 3">
    <name type="scientific">Nonomuraea africana</name>
    <dbReference type="NCBI Taxonomy" id="46171"/>
    <lineage>
        <taxon>Bacteria</taxon>
        <taxon>Bacillati</taxon>
        <taxon>Actinomycetota</taxon>
        <taxon>Actinomycetes</taxon>
        <taxon>Streptosporangiales</taxon>
        <taxon>Streptosporangiaceae</taxon>
        <taxon>Nonomuraea</taxon>
    </lineage>
</organism>
<feature type="compositionally biased region" description="Basic and acidic residues" evidence="1">
    <location>
        <begin position="33"/>
        <end position="42"/>
    </location>
</feature>
<evidence type="ECO:0000313" key="3">
    <source>
        <dbReference type="Proteomes" id="UP000661607"/>
    </source>
</evidence>
<comment type="caution">
    <text evidence="2">The sequence shown here is derived from an EMBL/GenBank/DDBJ whole genome shotgun (WGS) entry which is preliminary data.</text>
</comment>
<name>A0ABR9KSN5_9ACTN</name>
<dbReference type="EMBL" id="JADBEF010000001">
    <property type="protein sequence ID" value="MBE1564598.1"/>
    <property type="molecule type" value="Genomic_DNA"/>
</dbReference>
<accession>A0ABR9KSN5</accession>
<sequence length="42" mass="5157">MWSTELRSYLVHSEPLPPKFSETERQMRRHHHEHPDTERNSS</sequence>
<evidence type="ECO:0000313" key="2">
    <source>
        <dbReference type="EMBL" id="MBE1564598.1"/>
    </source>
</evidence>
<proteinExistence type="predicted"/>
<feature type="region of interest" description="Disordered" evidence="1">
    <location>
        <begin position="13"/>
        <end position="42"/>
    </location>
</feature>
<keyword evidence="3" id="KW-1185">Reference proteome</keyword>
<protein>
    <submittedName>
        <fullName evidence="2">Uncharacterized protein</fullName>
    </submittedName>
</protein>